<reference evidence="2" key="1">
    <citation type="submission" date="2020-10" db="EMBL/GenBank/DDBJ databases">
        <authorList>
            <person name="Gilroy R."/>
        </authorList>
    </citation>
    <scope>NUCLEOTIDE SEQUENCE</scope>
    <source>
        <strain evidence="2">ChiBcec16-1751</strain>
    </source>
</reference>
<dbReference type="Proteomes" id="UP000886741">
    <property type="component" value="Unassembled WGS sequence"/>
</dbReference>
<proteinExistence type="predicted"/>
<dbReference type="PROSITE" id="PS50943">
    <property type="entry name" value="HTH_CROC1"/>
    <property type="match status" value="1"/>
</dbReference>
<protein>
    <submittedName>
        <fullName evidence="2">Helix-turn-helix transcriptional regulator</fullName>
    </submittedName>
</protein>
<dbReference type="Pfam" id="PF13560">
    <property type="entry name" value="HTH_31"/>
    <property type="match status" value="1"/>
</dbReference>
<sequence>MAEETTAELLRELAGTNDPAACIRRLEGRFIRDTVPSVLTALYRKRTISKAELARRSGVSQVYLHQVFAGRRTPSRDRLLCLCFGLGASLEETQYLLRVAVSAPLWPLSRRDAVVIYGVTHRLTLAQMDQTLTDLGEAPLR</sequence>
<evidence type="ECO:0000259" key="1">
    <source>
        <dbReference type="PROSITE" id="PS50943"/>
    </source>
</evidence>
<name>A0A9D1JTS6_9FIRM</name>
<comment type="caution">
    <text evidence="2">The sequence shown here is derived from an EMBL/GenBank/DDBJ whole genome shotgun (WGS) entry which is preliminary data.</text>
</comment>
<accession>A0A9D1JTS6</accession>
<feature type="domain" description="HTH cro/C1-type" evidence="1">
    <location>
        <begin position="39"/>
        <end position="93"/>
    </location>
</feature>
<reference evidence="2" key="2">
    <citation type="journal article" date="2021" name="PeerJ">
        <title>Extensive microbial diversity within the chicken gut microbiome revealed by metagenomics and culture.</title>
        <authorList>
            <person name="Gilroy R."/>
            <person name="Ravi A."/>
            <person name="Getino M."/>
            <person name="Pursley I."/>
            <person name="Horton D.L."/>
            <person name="Alikhan N.F."/>
            <person name="Baker D."/>
            <person name="Gharbi K."/>
            <person name="Hall N."/>
            <person name="Watson M."/>
            <person name="Adriaenssens E.M."/>
            <person name="Foster-Nyarko E."/>
            <person name="Jarju S."/>
            <person name="Secka A."/>
            <person name="Antonio M."/>
            <person name="Oren A."/>
            <person name="Chaudhuri R.R."/>
            <person name="La Ragione R."/>
            <person name="Hildebrand F."/>
            <person name="Pallen M.J."/>
        </authorList>
    </citation>
    <scope>NUCLEOTIDE SEQUENCE</scope>
    <source>
        <strain evidence="2">ChiBcec16-1751</strain>
    </source>
</reference>
<dbReference type="SUPFAM" id="SSF47413">
    <property type="entry name" value="lambda repressor-like DNA-binding domains"/>
    <property type="match status" value="1"/>
</dbReference>
<dbReference type="AlphaFoldDB" id="A0A9D1JTS6"/>
<dbReference type="InterPro" id="IPR001387">
    <property type="entry name" value="Cro/C1-type_HTH"/>
</dbReference>
<dbReference type="CDD" id="cd00093">
    <property type="entry name" value="HTH_XRE"/>
    <property type="match status" value="1"/>
</dbReference>
<dbReference type="EMBL" id="DVJJ01000060">
    <property type="protein sequence ID" value="HIS64494.1"/>
    <property type="molecule type" value="Genomic_DNA"/>
</dbReference>
<gene>
    <name evidence="2" type="ORF">IAA83_03860</name>
</gene>
<evidence type="ECO:0000313" key="3">
    <source>
        <dbReference type="Proteomes" id="UP000886741"/>
    </source>
</evidence>
<organism evidence="2 3">
    <name type="scientific">Candidatus Avoscillospira avistercoris</name>
    <dbReference type="NCBI Taxonomy" id="2840707"/>
    <lineage>
        <taxon>Bacteria</taxon>
        <taxon>Bacillati</taxon>
        <taxon>Bacillota</taxon>
        <taxon>Clostridia</taxon>
        <taxon>Eubacteriales</taxon>
        <taxon>Oscillospiraceae</taxon>
        <taxon>Oscillospiraceae incertae sedis</taxon>
        <taxon>Candidatus Avoscillospira</taxon>
    </lineage>
</organism>
<dbReference type="Gene3D" id="1.10.260.40">
    <property type="entry name" value="lambda repressor-like DNA-binding domains"/>
    <property type="match status" value="1"/>
</dbReference>
<dbReference type="SMART" id="SM00530">
    <property type="entry name" value="HTH_XRE"/>
    <property type="match status" value="1"/>
</dbReference>
<evidence type="ECO:0000313" key="2">
    <source>
        <dbReference type="EMBL" id="HIS64494.1"/>
    </source>
</evidence>
<dbReference type="InterPro" id="IPR010982">
    <property type="entry name" value="Lambda_DNA-bd_dom_sf"/>
</dbReference>
<dbReference type="GO" id="GO:0003677">
    <property type="term" value="F:DNA binding"/>
    <property type="evidence" value="ECO:0007669"/>
    <property type="project" value="InterPro"/>
</dbReference>